<name>A0A4Z2I5L0_9TELE</name>
<keyword evidence="3" id="KW-1185">Reference proteome</keyword>
<evidence type="ECO:0000256" key="1">
    <source>
        <dbReference type="SAM" id="MobiDB-lite"/>
    </source>
</evidence>
<reference evidence="2 3" key="1">
    <citation type="submission" date="2019-03" db="EMBL/GenBank/DDBJ databases">
        <title>First draft genome of Liparis tanakae, snailfish: a comprehensive survey of snailfish specific genes.</title>
        <authorList>
            <person name="Kim W."/>
            <person name="Song I."/>
            <person name="Jeong J.-H."/>
            <person name="Kim D."/>
            <person name="Kim S."/>
            <person name="Ryu S."/>
            <person name="Song J.Y."/>
            <person name="Lee S.K."/>
        </authorList>
    </citation>
    <scope>NUCLEOTIDE SEQUENCE [LARGE SCALE GENOMIC DNA]</scope>
    <source>
        <tissue evidence="2">Muscle</tissue>
    </source>
</reference>
<organism evidence="2 3">
    <name type="scientific">Liparis tanakae</name>
    <name type="common">Tanaka's snailfish</name>
    <dbReference type="NCBI Taxonomy" id="230148"/>
    <lineage>
        <taxon>Eukaryota</taxon>
        <taxon>Metazoa</taxon>
        <taxon>Chordata</taxon>
        <taxon>Craniata</taxon>
        <taxon>Vertebrata</taxon>
        <taxon>Euteleostomi</taxon>
        <taxon>Actinopterygii</taxon>
        <taxon>Neopterygii</taxon>
        <taxon>Teleostei</taxon>
        <taxon>Neoteleostei</taxon>
        <taxon>Acanthomorphata</taxon>
        <taxon>Eupercaria</taxon>
        <taxon>Perciformes</taxon>
        <taxon>Cottioidei</taxon>
        <taxon>Cottales</taxon>
        <taxon>Liparidae</taxon>
        <taxon>Liparis</taxon>
    </lineage>
</organism>
<evidence type="ECO:0000313" key="3">
    <source>
        <dbReference type="Proteomes" id="UP000314294"/>
    </source>
</evidence>
<sequence length="109" mass="11988">MFCLIELHTHTSTRANTVDAVPRGAYRILLGQGYSVCFSGKYPTHALNQGDGERDVADLEERILVKQVGEPWVSFNSRGVVPWLDNPSQTAMESPDALCPSVQPNYGPL</sequence>
<dbReference type="AlphaFoldDB" id="A0A4Z2I5L0"/>
<protein>
    <submittedName>
        <fullName evidence="2">Uncharacterized protein</fullName>
    </submittedName>
</protein>
<dbReference type="EMBL" id="SRLO01000135">
    <property type="protein sequence ID" value="TNN72594.1"/>
    <property type="molecule type" value="Genomic_DNA"/>
</dbReference>
<accession>A0A4Z2I5L0</accession>
<comment type="caution">
    <text evidence="2">The sequence shown here is derived from an EMBL/GenBank/DDBJ whole genome shotgun (WGS) entry which is preliminary data.</text>
</comment>
<gene>
    <name evidence="2" type="ORF">EYF80_017201</name>
</gene>
<feature type="region of interest" description="Disordered" evidence="1">
    <location>
        <begin position="90"/>
        <end position="109"/>
    </location>
</feature>
<evidence type="ECO:0000313" key="2">
    <source>
        <dbReference type="EMBL" id="TNN72594.1"/>
    </source>
</evidence>
<proteinExistence type="predicted"/>
<dbReference type="Proteomes" id="UP000314294">
    <property type="component" value="Unassembled WGS sequence"/>
</dbReference>